<dbReference type="EMBL" id="LR134201">
    <property type="protein sequence ID" value="VEC00760.1"/>
    <property type="molecule type" value="Genomic_DNA"/>
</dbReference>
<dbReference type="AlphaFoldDB" id="A0A447V6J1"/>
<keyword evidence="2" id="KW-1185">Reference proteome</keyword>
<dbReference type="Proteomes" id="UP000274122">
    <property type="component" value="Chromosome"/>
</dbReference>
<name>A0A447V6J1_9ENTR</name>
<proteinExistence type="predicted"/>
<organism evidence="1 2">
    <name type="scientific">Cedecea lapagei</name>
    <dbReference type="NCBI Taxonomy" id="158823"/>
    <lineage>
        <taxon>Bacteria</taxon>
        <taxon>Pseudomonadati</taxon>
        <taxon>Pseudomonadota</taxon>
        <taxon>Gammaproteobacteria</taxon>
        <taxon>Enterobacterales</taxon>
        <taxon>Enterobacteriaceae</taxon>
        <taxon>Cedecea</taxon>
    </lineage>
</organism>
<reference evidence="1 2" key="1">
    <citation type="submission" date="2018-12" db="EMBL/GenBank/DDBJ databases">
        <authorList>
            <consortium name="Pathogen Informatics"/>
        </authorList>
    </citation>
    <scope>NUCLEOTIDE SEQUENCE [LARGE SCALE GENOMIC DNA]</scope>
    <source>
        <strain evidence="1 2">NCTC11466</strain>
    </source>
</reference>
<sequence length="39" mass="4307">MEMRLLYALLLLLGSLLSLSQGGWNISDITVQFVLNLGN</sequence>
<evidence type="ECO:0000313" key="2">
    <source>
        <dbReference type="Proteomes" id="UP000274122"/>
    </source>
</evidence>
<evidence type="ECO:0000313" key="1">
    <source>
        <dbReference type="EMBL" id="VEC00760.1"/>
    </source>
</evidence>
<accession>A0A447V6J1</accession>
<gene>
    <name evidence="1" type="ORF">NCTC11466_03804</name>
</gene>
<dbReference type="KEGG" id="clap:NCTC11466_03804"/>
<protein>
    <submittedName>
        <fullName evidence="1">Uncharacterized protein</fullName>
    </submittedName>
</protein>